<feature type="compositionally biased region" description="Basic residues" evidence="9">
    <location>
        <begin position="163"/>
        <end position="174"/>
    </location>
</feature>
<dbReference type="Gene3D" id="1.10.10.2150">
    <property type="entry name" value="Ribosomal RNA-processing protein 8, N-terminal domain"/>
    <property type="match status" value="1"/>
</dbReference>
<protein>
    <recommendedName>
        <fullName evidence="8">Ribosomal RNA-processing protein 8</fullName>
        <ecNumber evidence="8">2.1.1.-</ecNumber>
    </recommendedName>
</protein>
<dbReference type="InterPro" id="IPR029063">
    <property type="entry name" value="SAM-dependent_MTases_sf"/>
</dbReference>
<dbReference type="GO" id="GO:0032259">
    <property type="term" value="P:methylation"/>
    <property type="evidence" value="ECO:0007669"/>
    <property type="project" value="UniProtKB-KW"/>
</dbReference>
<evidence type="ECO:0000313" key="11">
    <source>
        <dbReference type="Proteomes" id="UP000221165"/>
    </source>
</evidence>
<feature type="compositionally biased region" description="Polar residues" evidence="9">
    <location>
        <begin position="543"/>
        <end position="558"/>
    </location>
</feature>
<evidence type="ECO:0000256" key="9">
    <source>
        <dbReference type="SAM" id="MobiDB-lite"/>
    </source>
</evidence>
<evidence type="ECO:0000256" key="2">
    <source>
        <dbReference type="ARBA" id="ARBA00006301"/>
    </source>
</evidence>
<dbReference type="PANTHER" id="PTHR12787">
    <property type="entry name" value="RIBOSOMAL RNA-PROCESSING PROTEIN 8"/>
    <property type="match status" value="1"/>
</dbReference>
<dbReference type="Proteomes" id="UP000221165">
    <property type="component" value="Unassembled WGS sequence"/>
</dbReference>
<evidence type="ECO:0000256" key="7">
    <source>
        <dbReference type="ARBA" id="ARBA00023242"/>
    </source>
</evidence>
<comment type="subcellular location">
    <subcellularLocation>
        <location evidence="1 8">Nucleus</location>
        <location evidence="1 8">Nucleolus</location>
    </subcellularLocation>
</comment>
<dbReference type="GO" id="GO:0006364">
    <property type="term" value="P:rRNA processing"/>
    <property type="evidence" value="ECO:0007669"/>
    <property type="project" value="UniProtKB-UniRule"/>
</dbReference>
<dbReference type="GeneID" id="94432685"/>
<dbReference type="VEuPathDB" id="ToxoDB:CSUI_009358"/>
<name>A0A2C6JHW3_9APIC</name>
<dbReference type="EC" id="2.1.1.-" evidence="8"/>
<feature type="compositionally biased region" description="Polar residues" evidence="9">
    <location>
        <begin position="143"/>
        <end position="158"/>
    </location>
</feature>
<dbReference type="AlphaFoldDB" id="A0A2C6JHW3"/>
<organism evidence="10 11">
    <name type="scientific">Cystoisospora suis</name>
    <dbReference type="NCBI Taxonomy" id="483139"/>
    <lineage>
        <taxon>Eukaryota</taxon>
        <taxon>Sar</taxon>
        <taxon>Alveolata</taxon>
        <taxon>Apicomplexa</taxon>
        <taxon>Conoidasida</taxon>
        <taxon>Coccidia</taxon>
        <taxon>Eucoccidiorida</taxon>
        <taxon>Eimeriorina</taxon>
        <taxon>Sarcocystidae</taxon>
        <taxon>Cystoisospora</taxon>
    </lineage>
</organism>
<feature type="compositionally biased region" description="Basic and acidic residues" evidence="9">
    <location>
        <begin position="1"/>
        <end position="22"/>
    </location>
</feature>
<dbReference type="EMBL" id="MIGC01005555">
    <property type="protein sequence ID" value="PHJ16821.1"/>
    <property type="molecule type" value="Genomic_DNA"/>
</dbReference>
<feature type="region of interest" description="Disordered" evidence="9">
    <location>
        <begin position="1"/>
        <end position="205"/>
    </location>
</feature>
<gene>
    <name evidence="10" type="ORF">CSUI_009358</name>
</gene>
<evidence type="ECO:0000256" key="3">
    <source>
        <dbReference type="ARBA" id="ARBA00022552"/>
    </source>
</evidence>
<evidence type="ECO:0000256" key="5">
    <source>
        <dbReference type="ARBA" id="ARBA00022679"/>
    </source>
</evidence>
<dbReference type="PANTHER" id="PTHR12787:SF0">
    <property type="entry name" value="RIBOSOMAL RNA-PROCESSING PROTEIN 8"/>
    <property type="match status" value="1"/>
</dbReference>
<sequence>MKRVRREGLKERKSTEPRKSEEMGFSDMGGADGENKRASKKKKTMKMFLQRQDIENDSSSSFPKNLQDTGIRSEEEKRKRRKKRKRQVSEESEITKVNGERSCDEADTRRSADMCTPDASQPTLKSLNGARRNAKRHKCDSEAQGSISNETFSSTSIPVMQEKKKRKKKKHKKRERDETSFSEPSLVSREGQEDRSFEGTCNEGTTQQGHRKAVVCVYTAVADDKRRRHPSVLGAGLGEKGGHKRRRLAVGRDGSGIESDRSLSSHTEPKKRFTAQQTLQLEKRTLLLQKLQGSRFRSLNECLYTSTGQDAFKAFQKDPSLFDAYHKGYRLQVAQWPVKPLDLIKDWLRQLPQQWKIADLGCGDAELSACFPERNVLSFDLVSVNPNVTACNLAQVPLPECSVHAAIFCLSLMGKDWPTFLQEAHRILMPRGKLKIAEVLSRVSDCSSLVRGIEGLGFTLTQPESSGIPERDREGGFCLLKSETVSFVFPVMMIKERIASFFLILEFEKTSSKKKEAGSFSDRRADKKSKNKETVNGERNGFKISQTKSPRNQSKGPSGTSGGDKKRAIRGSPFADLCSSLLKPCIYKRR</sequence>
<dbReference type="InterPro" id="IPR042036">
    <property type="entry name" value="RRP8_N"/>
</dbReference>
<keyword evidence="7 8" id="KW-0539">Nucleus</keyword>
<dbReference type="RefSeq" id="XP_067918546.1">
    <property type="nucleotide sequence ID" value="XM_068069474.1"/>
</dbReference>
<dbReference type="Gene3D" id="3.40.50.150">
    <property type="entry name" value="Vaccinia Virus protein VP39"/>
    <property type="match status" value="1"/>
</dbReference>
<reference evidence="10 11" key="1">
    <citation type="journal article" date="2017" name="Int. J. Parasitol.">
        <title>The genome of the protozoan parasite Cystoisospora suis and a reverse vaccinology approach to identify vaccine candidates.</title>
        <authorList>
            <person name="Palmieri N."/>
            <person name="Shrestha A."/>
            <person name="Ruttkowski B."/>
            <person name="Beck T."/>
            <person name="Vogl C."/>
            <person name="Tomley F."/>
            <person name="Blake D.P."/>
            <person name="Joachim A."/>
        </authorList>
    </citation>
    <scope>NUCLEOTIDE SEQUENCE [LARGE SCALE GENOMIC DNA]</scope>
    <source>
        <strain evidence="10 11">Wien I</strain>
    </source>
</reference>
<dbReference type="CDD" id="cd02440">
    <property type="entry name" value="AdoMet_MTases"/>
    <property type="match status" value="1"/>
</dbReference>
<dbReference type="InterPro" id="IPR007823">
    <property type="entry name" value="RRP8"/>
</dbReference>
<evidence type="ECO:0000256" key="6">
    <source>
        <dbReference type="ARBA" id="ARBA00022691"/>
    </source>
</evidence>
<comment type="caution">
    <text evidence="10">The sequence shown here is derived from an EMBL/GenBank/DDBJ whole genome shotgun (WGS) entry which is preliminary data.</text>
</comment>
<feature type="region of interest" description="Disordered" evidence="9">
    <location>
        <begin position="231"/>
        <end position="272"/>
    </location>
</feature>
<dbReference type="FunFam" id="1.10.10.2150:FF:000001">
    <property type="entry name" value="Ribosomal RNA-processing protein 8"/>
    <property type="match status" value="1"/>
</dbReference>
<evidence type="ECO:0000256" key="1">
    <source>
        <dbReference type="ARBA" id="ARBA00004604"/>
    </source>
</evidence>
<feature type="compositionally biased region" description="Polar residues" evidence="9">
    <location>
        <begin position="57"/>
        <end position="70"/>
    </location>
</feature>
<dbReference type="GO" id="GO:0005730">
    <property type="term" value="C:nucleolus"/>
    <property type="evidence" value="ECO:0007669"/>
    <property type="project" value="UniProtKB-SubCell"/>
</dbReference>
<evidence type="ECO:0000256" key="4">
    <source>
        <dbReference type="ARBA" id="ARBA00022603"/>
    </source>
</evidence>
<feature type="region of interest" description="Disordered" evidence="9">
    <location>
        <begin position="516"/>
        <end position="570"/>
    </location>
</feature>
<feature type="compositionally biased region" description="Basic and acidic residues" evidence="9">
    <location>
        <begin position="98"/>
        <end position="112"/>
    </location>
</feature>
<keyword evidence="3 8" id="KW-0698">rRNA processing</keyword>
<proteinExistence type="inferred from homology"/>
<keyword evidence="6 8" id="KW-0949">S-adenosyl-L-methionine</keyword>
<keyword evidence="4 8" id="KW-0489">Methyltransferase</keyword>
<evidence type="ECO:0000313" key="10">
    <source>
        <dbReference type="EMBL" id="PHJ16821.1"/>
    </source>
</evidence>
<feature type="compositionally biased region" description="Basic and acidic residues" evidence="9">
    <location>
        <begin position="258"/>
        <end position="271"/>
    </location>
</feature>
<dbReference type="OrthoDB" id="10258825at2759"/>
<accession>A0A2C6JHW3</accession>
<evidence type="ECO:0000256" key="8">
    <source>
        <dbReference type="RuleBase" id="RU365074"/>
    </source>
</evidence>
<dbReference type="GO" id="GO:0008168">
    <property type="term" value="F:methyltransferase activity"/>
    <property type="evidence" value="ECO:0007669"/>
    <property type="project" value="UniProtKB-KW"/>
</dbReference>
<comment type="similarity">
    <text evidence="2 8">Belongs to the methyltransferase superfamily. RRP8 family.</text>
</comment>
<comment type="function">
    <text evidence="8">Probable methyltransferase required to silence rDNA.</text>
</comment>
<dbReference type="Pfam" id="PF05148">
    <property type="entry name" value="Methyltransf_8"/>
    <property type="match status" value="1"/>
</dbReference>
<feature type="compositionally biased region" description="Basic and acidic residues" evidence="9">
    <location>
        <begin position="516"/>
        <end position="525"/>
    </location>
</feature>
<keyword evidence="11" id="KW-1185">Reference proteome</keyword>
<keyword evidence="5 8" id="KW-0808">Transferase</keyword>
<dbReference type="SUPFAM" id="SSF53335">
    <property type="entry name" value="S-adenosyl-L-methionine-dependent methyltransferases"/>
    <property type="match status" value="1"/>
</dbReference>